<dbReference type="PANTHER" id="PTHR42711">
    <property type="entry name" value="ABC TRANSPORTER ATP-BINDING PROTEIN"/>
    <property type="match status" value="1"/>
</dbReference>
<dbReference type="CDD" id="cd03230">
    <property type="entry name" value="ABC_DR_subfamily_A"/>
    <property type="match status" value="1"/>
</dbReference>
<protein>
    <submittedName>
        <fullName evidence="7">ABC transporter ATP-binding protein</fullName>
    </submittedName>
</protein>
<feature type="domain" description="ABC transporter" evidence="6">
    <location>
        <begin position="11"/>
        <end position="233"/>
    </location>
</feature>
<evidence type="ECO:0000313" key="7">
    <source>
        <dbReference type="EMBL" id="NKX91793.1"/>
    </source>
</evidence>
<organism evidence="7 8">
    <name type="scientific">Sanguibacter hominis ATCC BAA-789</name>
    <dbReference type="NCBI Taxonomy" id="1312740"/>
    <lineage>
        <taxon>Bacteria</taxon>
        <taxon>Bacillati</taxon>
        <taxon>Actinomycetota</taxon>
        <taxon>Actinomycetes</taxon>
        <taxon>Micrococcales</taxon>
        <taxon>Sanguibacteraceae</taxon>
        <taxon>Sanguibacter</taxon>
    </lineage>
</organism>
<keyword evidence="3" id="KW-0547">Nucleotide-binding</keyword>
<comment type="caution">
    <text evidence="7">The sequence shown here is derived from an EMBL/GenBank/DDBJ whole genome shotgun (WGS) entry which is preliminary data.</text>
</comment>
<dbReference type="InterPro" id="IPR027417">
    <property type="entry name" value="P-loop_NTPase"/>
</dbReference>
<keyword evidence="2" id="KW-0813">Transport</keyword>
<dbReference type="GO" id="GO:0046677">
    <property type="term" value="P:response to antibiotic"/>
    <property type="evidence" value="ECO:0007669"/>
    <property type="project" value="UniProtKB-KW"/>
</dbReference>
<dbReference type="SMART" id="SM00382">
    <property type="entry name" value="AAA"/>
    <property type="match status" value="1"/>
</dbReference>
<dbReference type="PROSITE" id="PS00211">
    <property type="entry name" value="ABC_TRANSPORTER_1"/>
    <property type="match status" value="1"/>
</dbReference>
<keyword evidence="5" id="KW-0046">Antibiotic resistance</keyword>
<sequence>MTAPAPALPVIEARALRRTFGEVVAVDGIDLTIRRGEVVAVLGPNGAGKTTTIEMLLGLRRPTSGTVHVLGADPESADVRARVGAMLQDTDAPASLTVAEMITLVGTYYPMHLPTPFVLERADLVEHAGKRVNQLSGGQRQRLSFALAIVGDPDILYLDEPTAALDVVARQRFWSYVRAFADLGRTIVFSTHDMNEADEADRVVVIDHGLVIADASPTELKRLVAATTVTMRTDATPDALHGLPGVRSATIEEPGPDGLRPVVLHVSDAVAPLRALLACDATVVDLLVTEASLTTAFLHLTSQPEQPEVTA</sequence>
<evidence type="ECO:0000259" key="6">
    <source>
        <dbReference type="PROSITE" id="PS50893"/>
    </source>
</evidence>
<dbReference type="InterPro" id="IPR003439">
    <property type="entry name" value="ABC_transporter-like_ATP-bd"/>
</dbReference>
<keyword evidence="8" id="KW-1185">Reference proteome</keyword>
<dbReference type="SUPFAM" id="SSF52540">
    <property type="entry name" value="P-loop containing nucleoside triphosphate hydrolases"/>
    <property type="match status" value="1"/>
</dbReference>
<dbReference type="EMBL" id="JAAXOW010000001">
    <property type="protein sequence ID" value="NKX91793.1"/>
    <property type="molecule type" value="Genomic_DNA"/>
</dbReference>
<comment type="subcellular location">
    <subcellularLocation>
        <location evidence="1">Cell membrane</location>
        <topology evidence="1">Peripheral membrane protein</topology>
    </subcellularLocation>
</comment>
<dbReference type="GO" id="GO:0005524">
    <property type="term" value="F:ATP binding"/>
    <property type="evidence" value="ECO:0007669"/>
    <property type="project" value="UniProtKB-KW"/>
</dbReference>
<dbReference type="Pfam" id="PF00005">
    <property type="entry name" value="ABC_tran"/>
    <property type="match status" value="1"/>
</dbReference>
<evidence type="ECO:0000256" key="1">
    <source>
        <dbReference type="ARBA" id="ARBA00004202"/>
    </source>
</evidence>
<dbReference type="RefSeq" id="WP_168445916.1">
    <property type="nucleotide sequence ID" value="NZ_JAAXOW010000001.1"/>
</dbReference>
<evidence type="ECO:0000256" key="4">
    <source>
        <dbReference type="ARBA" id="ARBA00022840"/>
    </source>
</evidence>
<dbReference type="InterPro" id="IPR017871">
    <property type="entry name" value="ABC_transporter-like_CS"/>
</dbReference>
<evidence type="ECO:0000256" key="2">
    <source>
        <dbReference type="ARBA" id="ARBA00022448"/>
    </source>
</evidence>
<proteinExistence type="predicted"/>
<dbReference type="Gene3D" id="3.40.50.300">
    <property type="entry name" value="P-loop containing nucleotide triphosphate hydrolases"/>
    <property type="match status" value="1"/>
</dbReference>
<evidence type="ECO:0000313" key="8">
    <source>
        <dbReference type="Proteomes" id="UP000774283"/>
    </source>
</evidence>
<accession>A0A9X5FGV7</accession>
<dbReference type="GO" id="GO:0005886">
    <property type="term" value="C:plasma membrane"/>
    <property type="evidence" value="ECO:0007669"/>
    <property type="project" value="UniProtKB-SubCell"/>
</dbReference>
<dbReference type="InterPro" id="IPR050763">
    <property type="entry name" value="ABC_transporter_ATP-binding"/>
</dbReference>
<reference evidence="7 8" key="1">
    <citation type="submission" date="2020-04" db="EMBL/GenBank/DDBJ databases">
        <title>MicrobeNet Type strains.</title>
        <authorList>
            <person name="Nicholson A.C."/>
        </authorList>
    </citation>
    <scope>NUCLEOTIDE SEQUENCE [LARGE SCALE GENOMIC DNA]</scope>
    <source>
        <strain evidence="7 8">ATCC BAA-789</strain>
    </source>
</reference>
<dbReference type="PROSITE" id="PS50893">
    <property type="entry name" value="ABC_TRANSPORTER_2"/>
    <property type="match status" value="1"/>
</dbReference>
<dbReference type="AlphaFoldDB" id="A0A9X5FGV7"/>
<dbReference type="Proteomes" id="UP000774283">
    <property type="component" value="Unassembled WGS sequence"/>
</dbReference>
<gene>
    <name evidence="7" type="ORF">HF995_00630</name>
</gene>
<dbReference type="InterPro" id="IPR003593">
    <property type="entry name" value="AAA+_ATPase"/>
</dbReference>
<dbReference type="GO" id="GO:0016887">
    <property type="term" value="F:ATP hydrolysis activity"/>
    <property type="evidence" value="ECO:0007669"/>
    <property type="project" value="InterPro"/>
</dbReference>
<name>A0A9X5FGV7_9MICO</name>
<dbReference type="PANTHER" id="PTHR42711:SF17">
    <property type="entry name" value="ABC TRANSPORTER ATP-BINDING PROTEIN"/>
    <property type="match status" value="1"/>
</dbReference>
<evidence type="ECO:0000256" key="3">
    <source>
        <dbReference type="ARBA" id="ARBA00022741"/>
    </source>
</evidence>
<keyword evidence="4 7" id="KW-0067">ATP-binding</keyword>
<evidence type="ECO:0000256" key="5">
    <source>
        <dbReference type="ARBA" id="ARBA00023251"/>
    </source>
</evidence>